<evidence type="ECO:0000259" key="5">
    <source>
        <dbReference type="Pfam" id="PF09864"/>
    </source>
</evidence>
<evidence type="ECO:0000256" key="1">
    <source>
        <dbReference type="ARBA" id="ARBA00022729"/>
    </source>
</evidence>
<keyword evidence="3" id="KW-0564">Palmitate</keyword>
<keyword evidence="2" id="KW-0472">Membrane</keyword>
<comment type="caution">
    <text evidence="6">The sequence shown here is derived from an EMBL/GenBank/DDBJ whole genome shotgun (WGS) entry which is preliminary data.</text>
</comment>
<evidence type="ECO:0000256" key="3">
    <source>
        <dbReference type="ARBA" id="ARBA00023139"/>
    </source>
</evidence>
<dbReference type="EMBL" id="PUTQ01000013">
    <property type="protein sequence ID" value="RCF49520.1"/>
    <property type="molecule type" value="Genomic_DNA"/>
</dbReference>
<feature type="domain" description="C-type lysozyme inhibitor" evidence="5">
    <location>
        <begin position="37"/>
        <end position="108"/>
    </location>
</feature>
<reference evidence="6" key="5">
    <citation type="submission" date="2020-01" db="EMBL/GenBank/DDBJ databases">
        <authorList>
            <consortium name="NCBI Pathogen Detection Project"/>
        </authorList>
    </citation>
    <scope>NUCLEOTIDE SEQUENCE</scope>
    <source>
        <strain evidence="6">OLC2673_Aeromonas</strain>
    </source>
</reference>
<dbReference type="InterPro" id="IPR036328">
    <property type="entry name" value="MliC_sf"/>
</dbReference>
<dbReference type="Proteomes" id="UP000253075">
    <property type="component" value="Unassembled WGS sequence"/>
</dbReference>
<keyword evidence="4" id="KW-0449">Lipoprotein</keyword>
<dbReference type="Pfam" id="PF09864">
    <property type="entry name" value="MliC"/>
    <property type="match status" value="1"/>
</dbReference>
<reference evidence="7" key="4">
    <citation type="submission" date="2018-02" db="EMBL/GenBank/DDBJ databases">
        <authorList>
            <person name="Williamson C."/>
        </authorList>
    </citation>
    <scope>NUCLEOTIDE SEQUENCE</scope>
    <source>
        <strain evidence="7">AFG_SD03_1510_Ahy_093</strain>
    </source>
</reference>
<dbReference type="AlphaFoldDB" id="A0A347A8V8"/>
<reference evidence="7 8" key="2">
    <citation type="journal article" date="2018" name="PLoS ONE">
        <title>Phenotypic characterization and whole genome analysis of extended-spectrum beta-lactamase-producing bacteria isolated from dogs in Germany.</title>
        <authorList>
            <person name="Boehmer T."/>
            <person name="Vogler A.J."/>
            <person name="Thomas A."/>
            <person name="Sauer S."/>
            <person name="Hergenroether M."/>
            <person name="Straubinger R.K."/>
            <person name="Birdsell D."/>
            <person name="Keim P."/>
            <person name="Sahl J.W."/>
            <person name="Williamson C.H."/>
            <person name="Riehm J.M."/>
        </authorList>
    </citation>
    <scope>NUCLEOTIDE SEQUENCE [LARGE SCALE GENOMIC DNA]</scope>
    <source>
        <strain evidence="7 8">AFG_SD03_1510_Ahy_093</strain>
    </source>
</reference>
<dbReference type="KEGG" id="aaj:BOQ57_06000"/>
<evidence type="ECO:0000256" key="4">
    <source>
        <dbReference type="ARBA" id="ARBA00023288"/>
    </source>
</evidence>
<evidence type="ECO:0000313" key="8">
    <source>
        <dbReference type="Proteomes" id="UP000253075"/>
    </source>
</evidence>
<keyword evidence="1" id="KW-0732">Signal</keyword>
<dbReference type="Gene3D" id="2.40.128.200">
    <property type="match status" value="1"/>
</dbReference>
<name>A0A347A8V8_AERHY</name>
<evidence type="ECO:0000313" key="6">
    <source>
        <dbReference type="EMBL" id="HAT6346125.1"/>
    </source>
</evidence>
<accession>A0A347A8V8</accession>
<dbReference type="Proteomes" id="UP000859505">
    <property type="component" value="Unassembled WGS sequence"/>
</dbReference>
<sequence>MKHANLLLLGITSLTLLSGCERGAGTLSVTGGDPVTYLCEQGQRVQVRYFALSDQSLNFVKLALPDGKDYTLPQSVSASGARYTDDHEAVWWNKGDEGFVEMRDKDGEWQSVYNDCKQQ</sequence>
<evidence type="ECO:0000256" key="2">
    <source>
        <dbReference type="ARBA" id="ARBA00023136"/>
    </source>
</evidence>
<proteinExistence type="predicted"/>
<evidence type="ECO:0000313" key="9">
    <source>
        <dbReference type="Proteomes" id="UP000859505"/>
    </source>
</evidence>
<protein>
    <submittedName>
        <fullName evidence="6">Lysozyme inhibitor</fullName>
    </submittedName>
</protein>
<dbReference type="PROSITE" id="PS51257">
    <property type="entry name" value="PROKAR_LIPOPROTEIN"/>
    <property type="match status" value="1"/>
</dbReference>
<reference evidence="8" key="3">
    <citation type="submission" date="2018-02" db="EMBL/GenBank/DDBJ databases">
        <title>Phenotypic characterization and whole genome analysis of multidrug-resistant, extended-spectrum beta-lactamase-producing bacteria isolated from dogs in Germany.</title>
        <authorList>
            <person name="Williamson C."/>
        </authorList>
    </citation>
    <scope>NUCLEOTIDE SEQUENCE [LARGE SCALE GENOMIC DNA]</scope>
    <source>
        <strain evidence="8">AFG_SD03_1510_Ahy_093</strain>
    </source>
</reference>
<dbReference type="KEGG" id="ahh:RY45_06600"/>
<evidence type="ECO:0000313" key="7">
    <source>
        <dbReference type="EMBL" id="RCF49520.1"/>
    </source>
</evidence>
<dbReference type="EMBL" id="DACTUL010000042">
    <property type="protein sequence ID" value="HAT6346125.1"/>
    <property type="molecule type" value="Genomic_DNA"/>
</dbReference>
<dbReference type="RefSeq" id="WP_029303683.1">
    <property type="nucleotide sequence ID" value="NZ_AP022206.1"/>
</dbReference>
<dbReference type="InterPro" id="IPR018660">
    <property type="entry name" value="MliC"/>
</dbReference>
<gene>
    <name evidence="7" type="ORF">C6C11_10400</name>
    <name evidence="6" type="ORF">JAJ28_003923</name>
</gene>
<reference evidence="6" key="1">
    <citation type="journal article" date="2018" name="Genome Biol.">
        <title>SKESA: strategic k-mer extension for scrupulous assemblies.</title>
        <authorList>
            <person name="Souvorov A."/>
            <person name="Agarwala R."/>
            <person name="Lipman D.J."/>
        </authorList>
    </citation>
    <scope>NUCLEOTIDE SEQUENCE</scope>
    <source>
        <strain evidence="6">OLC2673_Aeromonas</strain>
    </source>
</reference>
<dbReference type="SUPFAM" id="SSF141488">
    <property type="entry name" value="YdhA-like"/>
    <property type="match status" value="1"/>
</dbReference>
<organism evidence="6 9">
    <name type="scientific">Aeromonas hydrophila</name>
    <dbReference type="NCBI Taxonomy" id="644"/>
    <lineage>
        <taxon>Bacteria</taxon>
        <taxon>Pseudomonadati</taxon>
        <taxon>Pseudomonadota</taxon>
        <taxon>Gammaproteobacteria</taxon>
        <taxon>Aeromonadales</taxon>
        <taxon>Aeromonadaceae</taxon>
        <taxon>Aeromonas</taxon>
    </lineage>
</organism>